<feature type="transmembrane region" description="Helical" evidence="8">
    <location>
        <begin position="275"/>
        <end position="296"/>
    </location>
</feature>
<feature type="transmembrane region" description="Helical" evidence="8">
    <location>
        <begin position="158"/>
        <end position="175"/>
    </location>
</feature>
<feature type="transmembrane region" description="Helical" evidence="8">
    <location>
        <begin position="363"/>
        <end position="383"/>
    </location>
</feature>
<keyword evidence="5 6" id="KW-0472">Membrane</keyword>
<reference evidence="10 11" key="1">
    <citation type="journal article" date="2018" name="Nat. Ecol. Evol.">
        <title>Pezizomycetes genomes reveal the molecular basis of ectomycorrhizal truffle lifestyle.</title>
        <authorList>
            <person name="Murat C."/>
            <person name="Payen T."/>
            <person name="Noel B."/>
            <person name="Kuo A."/>
            <person name="Morin E."/>
            <person name="Chen J."/>
            <person name="Kohler A."/>
            <person name="Krizsan K."/>
            <person name="Balestrini R."/>
            <person name="Da Silva C."/>
            <person name="Montanini B."/>
            <person name="Hainaut M."/>
            <person name="Levati E."/>
            <person name="Barry K.W."/>
            <person name="Belfiori B."/>
            <person name="Cichocki N."/>
            <person name="Clum A."/>
            <person name="Dockter R.B."/>
            <person name="Fauchery L."/>
            <person name="Guy J."/>
            <person name="Iotti M."/>
            <person name="Le Tacon F."/>
            <person name="Lindquist E.A."/>
            <person name="Lipzen A."/>
            <person name="Malagnac F."/>
            <person name="Mello A."/>
            <person name="Molinier V."/>
            <person name="Miyauchi S."/>
            <person name="Poulain J."/>
            <person name="Riccioni C."/>
            <person name="Rubini A."/>
            <person name="Sitrit Y."/>
            <person name="Splivallo R."/>
            <person name="Traeger S."/>
            <person name="Wang M."/>
            <person name="Zifcakova L."/>
            <person name="Wipf D."/>
            <person name="Zambonelli A."/>
            <person name="Paolocci F."/>
            <person name="Nowrousian M."/>
            <person name="Ottonello S."/>
            <person name="Baldrian P."/>
            <person name="Spatafora J.W."/>
            <person name="Henrissat B."/>
            <person name="Nagy L.G."/>
            <person name="Aury J.M."/>
            <person name="Wincker P."/>
            <person name="Grigoriev I.V."/>
            <person name="Bonfante P."/>
            <person name="Martin F.M."/>
        </authorList>
    </citation>
    <scope>NUCLEOTIDE SEQUENCE [LARGE SCALE GENOMIC DNA]</scope>
    <source>
        <strain evidence="10 11">RN42</strain>
    </source>
</reference>
<evidence type="ECO:0000313" key="11">
    <source>
        <dbReference type="Proteomes" id="UP000275078"/>
    </source>
</evidence>
<gene>
    <name evidence="10" type="ORF">BJ508DRAFT_324584</name>
</gene>
<organism evidence="10 11">
    <name type="scientific">Ascobolus immersus RN42</name>
    <dbReference type="NCBI Taxonomy" id="1160509"/>
    <lineage>
        <taxon>Eukaryota</taxon>
        <taxon>Fungi</taxon>
        <taxon>Dikarya</taxon>
        <taxon>Ascomycota</taxon>
        <taxon>Pezizomycotina</taxon>
        <taxon>Pezizomycetes</taxon>
        <taxon>Pezizales</taxon>
        <taxon>Ascobolaceae</taxon>
        <taxon>Ascobolus</taxon>
    </lineage>
</organism>
<dbReference type="GO" id="GO:0046513">
    <property type="term" value="P:ceramide biosynthetic process"/>
    <property type="evidence" value="ECO:0007669"/>
    <property type="project" value="InterPro"/>
</dbReference>
<evidence type="ECO:0000256" key="7">
    <source>
        <dbReference type="SAM" id="MobiDB-lite"/>
    </source>
</evidence>
<evidence type="ECO:0000259" key="9">
    <source>
        <dbReference type="PROSITE" id="PS50922"/>
    </source>
</evidence>
<comment type="similarity">
    <text evidence="2">Belongs to the sphingosine N-acyltransferase family.</text>
</comment>
<dbReference type="InterPro" id="IPR006634">
    <property type="entry name" value="TLC-dom"/>
</dbReference>
<evidence type="ECO:0000256" key="8">
    <source>
        <dbReference type="SAM" id="Phobius"/>
    </source>
</evidence>
<feature type="compositionally biased region" description="Basic residues" evidence="7">
    <location>
        <begin position="31"/>
        <end position="42"/>
    </location>
</feature>
<keyword evidence="3 6" id="KW-0812">Transmembrane</keyword>
<evidence type="ECO:0000256" key="4">
    <source>
        <dbReference type="ARBA" id="ARBA00022989"/>
    </source>
</evidence>
<dbReference type="PANTHER" id="PTHR12560:SF0">
    <property type="entry name" value="LD18904P"/>
    <property type="match status" value="1"/>
</dbReference>
<comment type="subcellular location">
    <subcellularLocation>
        <location evidence="1">Membrane</location>
        <topology evidence="1">Multi-pass membrane protein</topology>
    </subcellularLocation>
</comment>
<dbReference type="OrthoDB" id="537032at2759"/>
<dbReference type="PANTHER" id="PTHR12560">
    <property type="entry name" value="LONGEVITY ASSURANCE FACTOR 1 LAG1"/>
    <property type="match status" value="1"/>
</dbReference>
<dbReference type="STRING" id="1160509.A0A3N4INW0"/>
<feature type="transmembrane region" description="Helical" evidence="8">
    <location>
        <begin position="114"/>
        <end position="137"/>
    </location>
</feature>
<accession>A0A3N4INW0</accession>
<feature type="region of interest" description="Disordered" evidence="7">
    <location>
        <begin position="1"/>
        <end position="53"/>
    </location>
</feature>
<protein>
    <submittedName>
        <fullName evidence="10">Longevity assurance proteins LAG1/LAC1</fullName>
    </submittedName>
</protein>
<dbReference type="GO" id="GO:0050291">
    <property type="term" value="F:sphingosine N-acyltransferase activity"/>
    <property type="evidence" value="ECO:0007669"/>
    <property type="project" value="InterPro"/>
</dbReference>
<feature type="compositionally biased region" description="Low complexity" evidence="7">
    <location>
        <begin position="1"/>
        <end position="16"/>
    </location>
</feature>
<keyword evidence="11" id="KW-1185">Reference proteome</keyword>
<evidence type="ECO:0000313" key="10">
    <source>
        <dbReference type="EMBL" id="RPA83284.1"/>
    </source>
</evidence>
<feature type="transmembrane region" description="Helical" evidence="8">
    <location>
        <begin position="202"/>
        <end position="220"/>
    </location>
</feature>
<evidence type="ECO:0000256" key="1">
    <source>
        <dbReference type="ARBA" id="ARBA00004141"/>
    </source>
</evidence>
<name>A0A3N4INW0_ASCIM</name>
<dbReference type="PROSITE" id="PS50922">
    <property type="entry name" value="TLC"/>
    <property type="match status" value="1"/>
</dbReference>
<evidence type="ECO:0000256" key="3">
    <source>
        <dbReference type="ARBA" id="ARBA00022692"/>
    </source>
</evidence>
<dbReference type="GO" id="GO:0016020">
    <property type="term" value="C:membrane"/>
    <property type="evidence" value="ECO:0007669"/>
    <property type="project" value="UniProtKB-SubCell"/>
</dbReference>
<dbReference type="Pfam" id="PF03798">
    <property type="entry name" value="TRAM_LAG1_CLN8"/>
    <property type="match status" value="1"/>
</dbReference>
<feature type="compositionally biased region" description="Acidic residues" evidence="7">
    <location>
        <begin position="402"/>
        <end position="417"/>
    </location>
</feature>
<evidence type="ECO:0000256" key="5">
    <source>
        <dbReference type="ARBA" id="ARBA00023136"/>
    </source>
</evidence>
<dbReference type="SMART" id="SM00724">
    <property type="entry name" value="TLC"/>
    <property type="match status" value="1"/>
</dbReference>
<dbReference type="AlphaFoldDB" id="A0A3N4INW0"/>
<dbReference type="InterPro" id="IPR016439">
    <property type="entry name" value="Lag1/Lac1-like"/>
</dbReference>
<dbReference type="Proteomes" id="UP000275078">
    <property type="component" value="Unassembled WGS sequence"/>
</dbReference>
<feature type="domain" description="TLC" evidence="9">
    <location>
        <begin position="152"/>
        <end position="391"/>
    </location>
</feature>
<sequence>MAATTRAQSARSTSASVQNGSNGVKNELRSRTKATKGSGARRRSPDASSASAPKQSGVASFIVEHQIKLSLFILQALFSLYFMFPASRPTLSKFFRLSYFDRTTGEYGKGMEDWYLVGFWVIVFTFLRASAIEYLFFPFARKNGIRTHKALVRFAEQAWLLLYYTFFWTLGMHLYHNSKYWLDLKAMWTDYPVRQLDGVFKWYYLVQTAFWLQQIFVINIEERRKDHIQMYTHHIVTSLLLMGSYGFHCSQVGNVILCLMDVVDILLPAAKMLKYLGYQTICDIMFGLFMVVWFIGRHVFYMMVCWSIHYDIPKVVRFGRYPPGQKDPIPMDQIKTVPIHELLLKPFWYNVNDTYWTPGVRDIFLGLLLFLQVITIIWFFMICRVAAKVLKGGEADDSRSDNEDDGEEEEEDDETWEDKENAAHISKKEHEMNVLLDRISKEGVLRSVNSGCGGVVSGGNLSAGPIS</sequence>
<dbReference type="EMBL" id="ML119665">
    <property type="protein sequence ID" value="RPA83284.1"/>
    <property type="molecule type" value="Genomic_DNA"/>
</dbReference>
<evidence type="ECO:0000256" key="6">
    <source>
        <dbReference type="PROSITE-ProRule" id="PRU00205"/>
    </source>
</evidence>
<feature type="region of interest" description="Disordered" evidence="7">
    <location>
        <begin position="394"/>
        <end position="424"/>
    </location>
</feature>
<feature type="transmembrane region" description="Helical" evidence="8">
    <location>
        <begin position="69"/>
        <end position="87"/>
    </location>
</feature>
<keyword evidence="4 8" id="KW-1133">Transmembrane helix</keyword>
<evidence type="ECO:0000256" key="2">
    <source>
        <dbReference type="ARBA" id="ARBA00009808"/>
    </source>
</evidence>
<proteinExistence type="inferred from homology"/>